<feature type="domain" description="SNTX MACPF/CDC-like" evidence="1">
    <location>
        <begin position="7"/>
        <end position="261"/>
    </location>
</feature>
<proteinExistence type="predicted"/>
<dbReference type="InterPro" id="IPR056073">
    <property type="entry name" value="DUF7656"/>
</dbReference>
<dbReference type="InterPro" id="IPR052090">
    <property type="entry name" value="Cytolytic_pore-forming_toxin"/>
</dbReference>
<organism evidence="3 4">
    <name type="scientific">Diploscapter pachys</name>
    <dbReference type="NCBI Taxonomy" id="2018661"/>
    <lineage>
        <taxon>Eukaryota</taxon>
        <taxon>Metazoa</taxon>
        <taxon>Ecdysozoa</taxon>
        <taxon>Nematoda</taxon>
        <taxon>Chromadorea</taxon>
        <taxon>Rhabditida</taxon>
        <taxon>Rhabditina</taxon>
        <taxon>Rhabditomorpha</taxon>
        <taxon>Rhabditoidea</taxon>
        <taxon>Rhabditidae</taxon>
        <taxon>Diploscapter</taxon>
    </lineage>
</organism>
<reference evidence="3 4" key="1">
    <citation type="journal article" date="2017" name="Curr. Biol.">
        <title>Genome architecture and evolution of a unichromosomal asexual nematode.</title>
        <authorList>
            <person name="Fradin H."/>
            <person name="Zegar C."/>
            <person name="Gutwein M."/>
            <person name="Lucas J."/>
            <person name="Kovtun M."/>
            <person name="Corcoran D."/>
            <person name="Baugh L.R."/>
            <person name="Kiontke K."/>
            <person name="Gunsalus K."/>
            <person name="Fitch D.H."/>
            <person name="Piano F."/>
        </authorList>
    </citation>
    <scope>NUCLEOTIDE SEQUENCE [LARGE SCALE GENOMIC DNA]</scope>
    <source>
        <strain evidence="3">PF1309</strain>
    </source>
</reference>
<evidence type="ECO:0000259" key="1">
    <source>
        <dbReference type="Pfam" id="PF24674"/>
    </source>
</evidence>
<dbReference type="Pfam" id="PF24676">
    <property type="entry name" value="DUF7656"/>
    <property type="match status" value="1"/>
</dbReference>
<name>A0A2A2K2M2_9BILA</name>
<evidence type="ECO:0000313" key="4">
    <source>
        <dbReference type="Proteomes" id="UP000218231"/>
    </source>
</evidence>
<dbReference type="STRING" id="2018661.A0A2A2K2M2"/>
<dbReference type="Pfam" id="PF24674">
    <property type="entry name" value="MACPF_SNTX"/>
    <property type="match status" value="1"/>
</dbReference>
<dbReference type="EMBL" id="LIAE01009799">
    <property type="protein sequence ID" value="PAV68185.1"/>
    <property type="molecule type" value="Genomic_DNA"/>
</dbReference>
<dbReference type="AlphaFoldDB" id="A0A2A2K2M2"/>
<feature type="domain" description="DUF7656" evidence="2">
    <location>
        <begin position="389"/>
        <end position="483"/>
    </location>
</feature>
<dbReference type="InterPro" id="IPR056072">
    <property type="entry name" value="SNTX_MACPF/CDC-like_dom"/>
</dbReference>
<dbReference type="Proteomes" id="UP000218231">
    <property type="component" value="Unassembled WGS sequence"/>
</dbReference>
<dbReference type="PANTHER" id="PTHR31594:SF14">
    <property type="entry name" value="FIBRONECTIN TYPE-III DOMAIN-CONTAINING PROTEIN"/>
    <property type="match status" value="1"/>
</dbReference>
<keyword evidence="4" id="KW-1185">Reference proteome</keyword>
<protein>
    <submittedName>
        <fullName evidence="3">Uncharacterized protein</fullName>
    </submittedName>
</protein>
<comment type="caution">
    <text evidence="3">The sequence shown here is derived from an EMBL/GenBank/DDBJ whole genome shotgun (WGS) entry which is preliminary data.</text>
</comment>
<dbReference type="OrthoDB" id="10015728at2759"/>
<gene>
    <name evidence="3" type="ORF">WR25_19342</name>
</gene>
<dbReference type="PANTHER" id="PTHR31594">
    <property type="entry name" value="AIG1-TYPE G DOMAIN-CONTAINING PROTEIN"/>
    <property type="match status" value="1"/>
</dbReference>
<accession>A0A2A2K2M2</accession>
<evidence type="ECO:0000313" key="3">
    <source>
        <dbReference type="EMBL" id="PAV68185.1"/>
    </source>
</evidence>
<evidence type="ECO:0000259" key="2">
    <source>
        <dbReference type="Pfam" id="PF24676"/>
    </source>
</evidence>
<sequence>MCDGETITRQALGRVATLGELYDARRDCFCHRQLYKDNLPPAAIQTADNERTNIEYINQDSIGEKCNNLNVESELKATLLCGKVAGVDGHGKYLSNESSTARETSITLISKMMTKHEKLNVDRGEVVNLILPEVIQSTQNATHVVVGIQWGAMAMATLRCSSQENEDKTKVKAELKAKLSFIKVDTGAGGKANYAKNTKRDFQIDFFMDALPHDEDVPQNVEEAIALIKKLPNLIAKANGGKGVPITYSMIPISSFKSYIGQISKLDSIVCSISENAIDDATAVFQEMAESLCELNDAYNDFRKHSCICIEDIQKIEEFRRKVRNYQAELKEKFHRTIVDVRYGKLKMPALHSVIKEYSKSKFSRSRVVNFIDSLTSLREKISYIDHLAGHDVHYIGKGTSLESLRLEKCINECYIFFFSWKTTESLTDNKRYFNDLVMQKKLPCILADTDIQSKLSESEVVPAGNRICHYKNGSYKNTDCNAKSLIETKETDSATKDSLKRLFGGDNSFNSSHKIVFYRKTLLKAK</sequence>